<feature type="compositionally biased region" description="Low complexity" evidence="1">
    <location>
        <begin position="107"/>
        <end position="135"/>
    </location>
</feature>
<comment type="caution">
    <text evidence="2">The sequence shown here is derived from an EMBL/GenBank/DDBJ whole genome shotgun (WGS) entry which is preliminary data.</text>
</comment>
<feature type="compositionally biased region" description="Low complexity" evidence="1">
    <location>
        <begin position="80"/>
        <end position="93"/>
    </location>
</feature>
<keyword evidence="3" id="KW-1185">Reference proteome</keyword>
<dbReference type="Proteomes" id="UP000772434">
    <property type="component" value="Unassembled WGS sequence"/>
</dbReference>
<feature type="compositionally biased region" description="Basic and acidic residues" evidence="1">
    <location>
        <begin position="452"/>
        <end position="468"/>
    </location>
</feature>
<organism evidence="2 3">
    <name type="scientific">Rhodocollybia butyracea</name>
    <dbReference type="NCBI Taxonomy" id="206335"/>
    <lineage>
        <taxon>Eukaryota</taxon>
        <taxon>Fungi</taxon>
        <taxon>Dikarya</taxon>
        <taxon>Basidiomycota</taxon>
        <taxon>Agaricomycotina</taxon>
        <taxon>Agaricomycetes</taxon>
        <taxon>Agaricomycetidae</taxon>
        <taxon>Agaricales</taxon>
        <taxon>Marasmiineae</taxon>
        <taxon>Omphalotaceae</taxon>
        <taxon>Rhodocollybia</taxon>
    </lineage>
</organism>
<proteinExistence type="predicted"/>
<dbReference type="AlphaFoldDB" id="A0A9P5QAM8"/>
<evidence type="ECO:0000313" key="3">
    <source>
        <dbReference type="Proteomes" id="UP000772434"/>
    </source>
</evidence>
<evidence type="ECO:0000256" key="1">
    <source>
        <dbReference type="SAM" id="MobiDB-lite"/>
    </source>
</evidence>
<reference evidence="2" key="1">
    <citation type="submission" date="2020-11" db="EMBL/GenBank/DDBJ databases">
        <authorList>
            <consortium name="DOE Joint Genome Institute"/>
            <person name="Ahrendt S."/>
            <person name="Riley R."/>
            <person name="Andreopoulos W."/>
            <person name="Labutti K."/>
            <person name="Pangilinan J."/>
            <person name="Ruiz-Duenas F.J."/>
            <person name="Barrasa J.M."/>
            <person name="Sanchez-Garcia M."/>
            <person name="Camarero S."/>
            <person name="Miyauchi S."/>
            <person name="Serrano A."/>
            <person name="Linde D."/>
            <person name="Babiker R."/>
            <person name="Drula E."/>
            <person name="Ayuso-Fernandez I."/>
            <person name="Pacheco R."/>
            <person name="Padilla G."/>
            <person name="Ferreira P."/>
            <person name="Barriuso J."/>
            <person name="Kellner H."/>
            <person name="Castanera R."/>
            <person name="Alfaro M."/>
            <person name="Ramirez L."/>
            <person name="Pisabarro A.G."/>
            <person name="Kuo A."/>
            <person name="Tritt A."/>
            <person name="Lipzen A."/>
            <person name="He G."/>
            <person name="Yan M."/>
            <person name="Ng V."/>
            <person name="Cullen D."/>
            <person name="Martin F."/>
            <person name="Rosso M.-N."/>
            <person name="Henrissat B."/>
            <person name="Hibbett D."/>
            <person name="Martinez A.T."/>
            <person name="Grigoriev I.V."/>
        </authorList>
    </citation>
    <scope>NUCLEOTIDE SEQUENCE</scope>
    <source>
        <strain evidence="2">AH 40177</strain>
    </source>
</reference>
<gene>
    <name evidence="2" type="ORF">BDP27DRAFT_346464</name>
</gene>
<name>A0A9P5QAM8_9AGAR</name>
<feature type="compositionally biased region" description="Low complexity" evidence="1">
    <location>
        <begin position="474"/>
        <end position="494"/>
    </location>
</feature>
<accession>A0A9P5QAM8</accession>
<feature type="region of interest" description="Disordered" evidence="1">
    <location>
        <begin position="26"/>
        <end position="157"/>
    </location>
</feature>
<feature type="compositionally biased region" description="Low complexity" evidence="1">
    <location>
        <begin position="438"/>
        <end position="449"/>
    </location>
</feature>
<dbReference type="EMBL" id="JADNRY010000002">
    <property type="protein sequence ID" value="KAF9078140.1"/>
    <property type="molecule type" value="Genomic_DNA"/>
</dbReference>
<feature type="compositionally biased region" description="Polar residues" evidence="1">
    <location>
        <begin position="26"/>
        <end position="50"/>
    </location>
</feature>
<evidence type="ECO:0000313" key="2">
    <source>
        <dbReference type="EMBL" id="KAF9078140.1"/>
    </source>
</evidence>
<feature type="compositionally biased region" description="Pro residues" evidence="1">
    <location>
        <begin position="94"/>
        <end position="106"/>
    </location>
</feature>
<feature type="compositionally biased region" description="Polar residues" evidence="1">
    <location>
        <begin position="145"/>
        <end position="157"/>
    </location>
</feature>
<dbReference type="OrthoDB" id="2662290at2759"/>
<protein>
    <submittedName>
        <fullName evidence="2">Uncharacterized protein</fullName>
    </submittedName>
</protein>
<sequence>MGEPEQARIAGDWFASSRGFSINNSVLINYSSPGGSQSHSNPVLTTSNASDAPLNPYPSPNLTPLESHSSPFYPSHPPDSRSSPSQSPNAYSPDPLPLPSSSPGPGFPLLSASHFASPSSQAYPTPATSPASGSLPPSPPINRRAQASLSSPGSDSELYSQLLLPKKRGYPLWHPTPNDSLPNEYRKTGISIGDVGYLNRNGAFNHLFNVCCSADHPVNAAGVPEGFQTLDIDPRNVDDLEQHYRPASFVASHPSYVARTIMSFQPTQEHIQGVPYEVGAGLSFDCRSPEGALLILPEGGKSIDHRDVGKFLQYAKDYAKAWFYYTNASPHQSGAQSLYLITGCDKTRAWGVACFRDAVYDVHLEFIPRTVENDARPIYWFSREDYAAARSGADDEFKNQCVFLRGFKIALRKKPLSFKRGVRVSAFPDLDVNEGSFKSKGKNNISSSSRMGLDRHYFSRPSSDRSQESEDINTSFSEPTSSSEHSESPLSSETGSDLDDSFHFWSEPYHPSDVLNKWILSERPEVDIAITHDDDWMWAICEGEEMPDDEELVSRLRDKFTIKNVPDGLCYGYFETPQEPMKTTTQFEELSPRQNEHTDLGQISELTDMVLTENLSSDIPLDNNSGSHGPYVSLNDPPNNIPLRFNPNPQQKLSGLKGLEIGGRAARTGAEGAQDIRKH</sequence>
<feature type="region of interest" description="Disordered" evidence="1">
    <location>
        <begin position="438"/>
        <end position="495"/>
    </location>
</feature>